<keyword evidence="2" id="KW-1185">Reference proteome</keyword>
<evidence type="ECO:0000313" key="1">
    <source>
        <dbReference type="EMBL" id="AXY25486.1"/>
    </source>
</evidence>
<dbReference type="RefSeq" id="WP_118990397.1">
    <property type="nucleotide sequence ID" value="NZ_CP023434.1"/>
</dbReference>
<protein>
    <recommendedName>
        <fullName evidence="3">General stress protein 17M-like domain-containing protein</fullName>
    </recommendedName>
</protein>
<accession>A0A347WK79</accession>
<proteinExistence type="predicted"/>
<name>A0A347WK79_9LACT</name>
<sequence>MATNYVYGVFSDVNQAAIAVNDLIKRGMYSGDITVVANELVKEHYEGEGNFLDYEDLGQDNRNWFQRFFSMEVVTDVETVEVPVEHEELYICHVEPTEGVVDGE</sequence>
<evidence type="ECO:0000313" key="2">
    <source>
        <dbReference type="Proteomes" id="UP000263232"/>
    </source>
</evidence>
<dbReference type="KEGG" id="abae:CL176_05445"/>
<organism evidence="1 2">
    <name type="scientific">Suicoccus acidiformans</name>
    <dbReference type="NCBI Taxonomy" id="2036206"/>
    <lineage>
        <taxon>Bacteria</taxon>
        <taxon>Bacillati</taxon>
        <taxon>Bacillota</taxon>
        <taxon>Bacilli</taxon>
        <taxon>Lactobacillales</taxon>
        <taxon>Aerococcaceae</taxon>
        <taxon>Suicoccus</taxon>
    </lineage>
</organism>
<evidence type="ECO:0008006" key="3">
    <source>
        <dbReference type="Google" id="ProtNLM"/>
    </source>
</evidence>
<reference evidence="1 2" key="1">
    <citation type="submission" date="2017-09" db="EMBL/GenBank/DDBJ databases">
        <title>Complete genome sequence of Oxytococcus suis strain ZY16052.</title>
        <authorList>
            <person name="Li F."/>
        </authorList>
    </citation>
    <scope>NUCLEOTIDE SEQUENCE [LARGE SCALE GENOMIC DNA]</scope>
    <source>
        <strain evidence="1 2">ZY16052</strain>
    </source>
</reference>
<dbReference type="AlphaFoldDB" id="A0A347WK79"/>
<dbReference type="OrthoDB" id="2139597at2"/>
<dbReference type="Proteomes" id="UP000263232">
    <property type="component" value="Chromosome"/>
</dbReference>
<gene>
    <name evidence="1" type="ORF">CL176_05445</name>
</gene>
<dbReference type="EMBL" id="CP023434">
    <property type="protein sequence ID" value="AXY25486.1"/>
    <property type="molecule type" value="Genomic_DNA"/>
</dbReference>